<comment type="caution">
    <text evidence="2">The sequence shown here is derived from an EMBL/GenBank/DDBJ whole genome shotgun (WGS) entry which is preliminary data.</text>
</comment>
<protein>
    <submittedName>
        <fullName evidence="2">Uncharacterized protein</fullName>
    </submittedName>
</protein>
<organism evidence="2 3">
    <name type="scientific">Methylobacterium tardum</name>
    <dbReference type="NCBI Taxonomy" id="374432"/>
    <lineage>
        <taxon>Bacteria</taxon>
        <taxon>Pseudomonadati</taxon>
        <taxon>Pseudomonadota</taxon>
        <taxon>Alphaproteobacteria</taxon>
        <taxon>Hyphomicrobiales</taxon>
        <taxon>Methylobacteriaceae</taxon>
        <taxon>Methylobacterium</taxon>
    </lineage>
</organism>
<evidence type="ECO:0000313" key="2">
    <source>
        <dbReference type="EMBL" id="GLS70547.1"/>
    </source>
</evidence>
<accession>A0AA37TIC7</accession>
<feature type="region of interest" description="Disordered" evidence="1">
    <location>
        <begin position="1"/>
        <end position="36"/>
    </location>
</feature>
<name>A0AA37TIC7_9HYPH</name>
<keyword evidence="3" id="KW-1185">Reference proteome</keyword>
<gene>
    <name evidence="2" type="ORF">GCM10007890_25600</name>
</gene>
<proteinExistence type="predicted"/>
<sequence length="166" mass="17404">MSVTHSPRLERRNGRWSGSFPSSPPQHPRDPVAPTRIGADAMAPRTTLALLALFLAAPASAQGFRGVDAYGPAYAGEDGFAGNFVRGTYIGAPLTRVPRPTQIVPAPWSYGTYGIPTVTGIAAPPAAQPTLTVINVGDSTARHRGRETAGGRPSGPQIISVQVPRR</sequence>
<dbReference type="EMBL" id="BSPL01000016">
    <property type="protein sequence ID" value="GLS70547.1"/>
    <property type="molecule type" value="Genomic_DNA"/>
</dbReference>
<dbReference type="Proteomes" id="UP001157440">
    <property type="component" value="Unassembled WGS sequence"/>
</dbReference>
<dbReference type="AlphaFoldDB" id="A0AA37TIC7"/>
<reference evidence="3" key="1">
    <citation type="journal article" date="2019" name="Int. J. Syst. Evol. Microbiol.">
        <title>The Global Catalogue of Microorganisms (GCM) 10K type strain sequencing project: providing services to taxonomists for standard genome sequencing and annotation.</title>
        <authorList>
            <consortium name="The Broad Institute Genomics Platform"/>
            <consortium name="The Broad Institute Genome Sequencing Center for Infectious Disease"/>
            <person name="Wu L."/>
            <person name="Ma J."/>
        </authorList>
    </citation>
    <scope>NUCLEOTIDE SEQUENCE [LARGE SCALE GENOMIC DNA]</scope>
    <source>
        <strain evidence="3">NBRC 103632</strain>
    </source>
</reference>
<evidence type="ECO:0000256" key="1">
    <source>
        <dbReference type="SAM" id="MobiDB-lite"/>
    </source>
</evidence>
<feature type="region of interest" description="Disordered" evidence="1">
    <location>
        <begin position="142"/>
        <end position="166"/>
    </location>
</feature>
<evidence type="ECO:0000313" key="3">
    <source>
        <dbReference type="Proteomes" id="UP001157440"/>
    </source>
</evidence>